<feature type="compositionally biased region" description="Basic and acidic residues" evidence="1">
    <location>
        <begin position="69"/>
        <end position="82"/>
    </location>
</feature>
<dbReference type="EMBL" id="CAJPWZ010001856">
    <property type="protein sequence ID" value="CAG2225693.1"/>
    <property type="molecule type" value="Genomic_DNA"/>
</dbReference>
<organism evidence="2 3">
    <name type="scientific">Mytilus edulis</name>
    <name type="common">Blue mussel</name>
    <dbReference type="NCBI Taxonomy" id="6550"/>
    <lineage>
        <taxon>Eukaryota</taxon>
        <taxon>Metazoa</taxon>
        <taxon>Spiralia</taxon>
        <taxon>Lophotrochozoa</taxon>
        <taxon>Mollusca</taxon>
        <taxon>Bivalvia</taxon>
        <taxon>Autobranchia</taxon>
        <taxon>Pteriomorphia</taxon>
        <taxon>Mytilida</taxon>
        <taxon>Mytiloidea</taxon>
        <taxon>Mytilidae</taxon>
        <taxon>Mytilinae</taxon>
        <taxon>Mytilus</taxon>
    </lineage>
</organism>
<reference evidence="2" key="1">
    <citation type="submission" date="2021-03" db="EMBL/GenBank/DDBJ databases">
        <authorList>
            <person name="Bekaert M."/>
        </authorList>
    </citation>
    <scope>NUCLEOTIDE SEQUENCE</scope>
</reference>
<keyword evidence="3" id="KW-1185">Reference proteome</keyword>
<proteinExistence type="predicted"/>
<protein>
    <submittedName>
        <fullName evidence="2">Uncharacterized protein</fullName>
    </submittedName>
</protein>
<evidence type="ECO:0000313" key="3">
    <source>
        <dbReference type="Proteomes" id="UP000683360"/>
    </source>
</evidence>
<accession>A0A8S3T561</accession>
<dbReference type="Proteomes" id="UP000683360">
    <property type="component" value="Unassembled WGS sequence"/>
</dbReference>
<evidence type="ECO:0000256" key="1">
    <source>
        <dbReference type="SAM" id="MobiDB-lite"/>
    </source>
</evidence>
<name>A0A8S3T561_MYTED</name>
<dbReference type="OrthoDB" id="6144091at2759"/>
<comment type="caution">
    <text evidence="2">The sequence shown here is derived from an EMBL/GenBank/DDBJ whole genome shotgun (WGS) entry which is preliminary data.</text>
</comment>
<evidence type="ECO:0000313" key="2">
    <source>
        <dbReference type="EMBL" id="CAG2225693.1"/>
    </source>
</evidence>
<dbReference type="AlphaFoldDB" id="A0A8S3T561"/>
<feature type="region of interest" description="Disordered" evidence="1">
    <location>
        <begin position="19"/>
        <end position="156"/>
    </location>
</feature>
<gene>
    <name evidence="2" type="ORF">MEDL_38846</name>
</gene>
<sequence>MYVPNVGSWINYYEKLDRKGHHKTNKGQKQIGGGSLIGTSRSSITPIGIPTKTPSDEKVKIQLVSPVHQTDEMAKDMVEREKKTLKRKPSGYDTNSAKRRRTDKTSKKPSKTTKKLTKHKKSRKTTKTPNKKRHTKKKTNKKKLQSSVKTFKDIFK</sequence>
<feature type="compositionally biased region" description="Basic residues" evidence="1">
    <location>
        <begin position="97"/>
        <end position="144"/>
    </location>
</feature>